<dbReference type="OrthoDB" id="5954824at2759"/>
<gene>
    <name evidence="3" type="ORF">EIN_093430</name>
</gene>
<dbReference type="InterPro" id="IPR000253">
    <property type="entry name" value="FHA_dom"/>
</dbReference>
<feature type="domain" description="FHA" evidence="2">
    <location>
        <begin position="524"/>
        <end position="581"/>
    </location>
</feature>
<dbReference type="Proteomes" id="UP000014680">
    <property type="component" value="Unassembled WGS sequence"/>
</dbReference>
<accession>A0A0A1U5T0</accession>
<evidence type="ECO:0000313" key="3">
    <source>
        <dbReference type="EMBL" id="ELP87186.1"/>
    </source>
</evidence>
<evidence type="ECO:0000259" key="2">
    <source>
        <dbReference type="PROSITE" id="PS50006"/>
    </source>
</evidence>
<protein>
    <recommendedName>
        <fullName evidence="2">FHA domain-containing protein</fullName>
    </recommendedName>
</protein>
<dbReference type="OMA" id="LETHQND"/>
<feature type="compositionally biased region" description="Basic and acidic residues" evidence="1">
    <location>
        <begin position="168"/>
        <end position="220"/>
    </location>
</feature>
<dbReference type="RefSeq" id="XP_004253957.1">
    <property type="nucleotide sequence ID" value="XM_004253909.1"/>
</dbReference>
<dbReference type="Gene3D" id="2.60.200.20">
    <property type="match status" value="1"/>
</dbReference>
<feature type="compositionally biased region" description="Basic and acidic residues" evidence="1">
    <location>
        <begin position="76"/>
        <end position="95"/>
    </location>
</feature>
<sequence>MSGLSPLETHQNDAPEKLPSQQNETKDLKFLEPLKPLQQTTVEQKEIVEQTQKMEEVPTNPEIKPDLPTAVLEPLAETKGDLENPKMEIEPEPQEKPVQLPPLTEPEDIKEQPSIPQSDKMEEEPPKEKLQEPEKNENVTMAPQEKENIEERKNEEKTENLENQIPNKENEIEKAEKIGIEKAEKMEINDKEKTEQVEVAEKKEEPSAPPETTEKEEKVEKLEKIENLPDAKVKPNQEEMILGDYKYCRFCEGEPYETKVCYLPIVNNRVGNFPIVLKLPVKCQSNYICLHHWRENRREYLEHFVQKEKDVIDEASVLLYASMLDKKINFNYVPSVSSIPDDTKNLFSKYLTLRRQEMEMAMGSVPAGLSVTSDLLCNACNAPTQQMFDMSLFPQSFVQFLAWQRLLQIYSKLDAKNVEMLNALKKEGIKEAEKVVKEATKFAVENPGDARKRLQPEFAEKLPPKKVVKSEMSPSLTLPPISSPNNVAAVPPVNRNTTGKTKVYPYFENEANKTKMINLTKPEITIGRKGRDNIVDLDLSTFMEAKSISHLHAIVKYDKDAKKWVCYLKGRNGLKIDQLFKGKDTSAVLQNGSVLESGNFIFSFHCPDEFDGTF</sequence>
<organism evidence="3 4">
    <name type="scientific">Entamoeba invadens IP1</name>
    <dbReference type="NCBI Taxonomy" id="370355"/>
    <lineage>
        <taxon>Eukaryota</taxon>
        <taxon>Amoebozoa</taxon>
        <taxon>Evosea</taxon>
        <taxon>Archamoebae</taxon>
        <taxon>Mastigamoebida</taxon>
        <taxon>Entamoebidae</taxon>
        <taxon>Entamoeba</taxon>
    </lineage>
</organism>
<feature type="compositionally biased region" description="Basic and acidic residues" evidence="1">
    <location>
        <begin position="119"/>
        <end position="137"/>
    </location>
</feature>
<dbReference type="Pfam" id="PF00498">
    <property type="entry name" value="FHA"/>
    <property type="match status" value="1"/>
</dbReference>
<dbReference type="EMBL" id="KB206860">
    <property type="protein sequence ID" value="ELP87186.1"/>
    <property type="molecule type" value="Genomic_DNA"/>
</dbReference>
<evidence type="ECO:0000313" key="4">
    <source>
        <dbReference type="Proteomes" id="UP000014680"/>
    </source>
</evidence>
<evidence type="ECO:0000256" key="1">
    <source>
        <dbReference type="SAM" id="MobiDB-lite"/>
    </source>
</evidence>
<dbReference type="VEuPathDB" id="AmoebaDB:EIN_093430"/>
<dbReference type="PROSITE" id="PS50006">
    <property type="entry name" value="FHA_DOMAIN"/>
    <property type="match status" value="1"/>
</dbReference>
<dbReference type="AlphaFoldDB" id="A0A0A1U5T0"/>
<name>A0A0A1U5T0_ENTIV</name>
<feature type="region of interest" description="Disordered" evidence="1">
    <location>
        <begin position="1"/>
        <end position="220"/>
    </location>
</feature>
<dbReference type="InterPro" id="IPR008984">
    <property type="entry name" value="SMAD_FHA_dom_sf"/>
</dbReference>
<reference evidence="3 4" key="1">
    <citation type="submission" date="2012-10" db="EMBL/GenBank/DDBJ databases">
        <authorList>
            <person name="Zafar N."/>
            <person name="Inman J."/>
            <person name="Hall N."/>
            <person name="Lorenzi H."/>
            <person name="Caler E."/>
        </authorList>
    </citation>
    <scope>NUCLEOTIDE SEQUENCE [LARGE SCALE GENOMIC DNA]</scope>
    <source>
        <strain evidence="3 4">IP1</strain>
    </source>
</reference>
<keyword evidence="4" id="KW-1185">Reference proteome</keyword>
<proteinExistence type="predicted"/>
<feature type="compositionally biased region" description="Basic and acidic residues" evidence="1">
    <location>
        <begin position="43"/>
        <end position="56"/>
    </location>
</feature>
<feature type="compositionally biased region" description="Basic and acidic residues" evidence="1">
    <location>
        <begin position="144"/>
        <end position="160"/>
    </location>
</feature>
<dbReference type="GeneID" id="14886450"/>
<dbReference type="KEGG" id="eiv:EIN_093430"/>
<dbReference type="SUPFAM" id="SSF49879">
    <property type="entry name" value="SMAD/FHA domain"/>
    <property type="match status" value="1"/>
</dbReference>